<comment type="caution">
    <text evidence="10">The sequence shown here is derived from an EMBL/GenBank/DDBJ whole genome shotgun (WGS) entry which is preliminary data.</text>
</comment>
<dbReference type="Proteomes" id="UP000294850">
    <property type="component" value="Unassembled WGS sequence"/>
</dbReference>
<feature type="transmembrane region" description="Helical" evidence="8">
    <location>
        <begin position="34"/>
        <end position="53"/>
    </location>
</feature>
<evidence type="ECO:0000256" key="2">
    <source>
        <dbReference type="ARBA" id="ARBA00022679"/>
    </source>
</evidence>
<dbReference type="SUPFAM" id="SSF55874">
    <property type="entry name" value="ATPase domain of HSP90 chaperone/DNA topoisomerase II/histidine kinase"/>
    <property type="match status" value="1"/>
</dbReference>
<keyword evidence="7" id="KW-0175">Coiled coil</keyword>
<keyword evidence="4" id="KW-0418">Kinase</keyword>
<evidence type="ECO:0000313" key="10">
    <source>
        <dbReference type="EMBL" id="TDE16371.1"/>
    </source>
</evidence>
<dbReference type="SUPFAM" id="SSF55785">
    <property type="entry name" value="PYP-like sensor domain (PAS domain)"/>
    <property type="match status" value="1"/>
</dbReference>
<evidence type="ECO:0000256" key="7">
    <source>
        <dbReference type="SAM" id="Coils"/>
    </source>
</evidence>
<sequence>MRWSTKSRYIIYMSALHLVLILLVYNLLFQNKLFFIASEIFLLLSIAASIQLYRNFMQPNEFVRSGIEAIKDKDFTIKFVPTGKGEVDTLIEVYNLMIDQLREERTKLNEQHFFLEKLIAASPISIVILDFDDRIESFNLKAVNQFKINPVDLKGKKLSEIGLTLFTELESLPDGESRIIKADGIETFKVQRSHFMDQGFRRSFLMIEELTAEMLESEKKAYGKVIRMMAHEVNNTLGATDSIIQTTRSYLVNEMYTDLNEALRIASERNMRLTMFMRNFADVVRLPIPAFEEVRLDLLVKDVALFMQSFAGKKQVTLEVLEPISITLPIDSGQMEQVLVNVIKNAIEACKKNNRIELLLTDRNLVIRNNGKPISQNESDQLFNPFYSSKADGQGIGLTLSREILMNHGFHFSLKTNEDGWTEFVILF</sequence>
<keyword evidence="11" id="KW-1185">Reference proteome</keyword>
<dbReference type="PANTHER" id="PTHR43065:SF10">
    <property type="entry name" value="PEROXIDE STRESS-ACTIVATED HISTIDINE KINASE MAK3"/>
    <property type="match status" value="1"/>
</dbReference>
<dbReference type="GO" id="GO:0016301">
    <property type="term" value="F:kinase activity"/>
    <property type="evidence" value="ECO:0007669"/>
    <property type="project" value="UniProtKB-KW"/>
</dbReference>
<keyword evidence="8" id="KW-1133">Transmembrane helix</keyword>
<feature type="domain" description="Histidine kinase" evidence="9">
    <location>
        <begin position="228"/>
        <end position="428"/>
    </location>
</feature>
<dbReference type="AlphaFoldDB" id="A0A4R5DW49"/>
<dbReference type="Gene3D" id="3.30.565.10">
    <property type="entry name" value="Histidine kinase-like ATPase, C-terminal domain"/>
    <property type="match status" value="1"/>
</dbReference>
<dbReference type="InterPro" id="IPR036890">
    <property type="entry name" value="HATPase_C_sf"/>
</dbReference>
<keyword evidence="5" id="KW-0067">ATP-binding</keyword>
<dbReference type="RefSeq" id="WP_131957905.1">
    <property type="nucleotide sequence ID" value="NZ_SMFL01000003.1"/>
</dbReference>
<dbReference type="PANTHER" id="PTHR43065">
    <property type="entry name" value="SENSOR HISTIDINE KINASE"/>
    <property type="match status" value="1"/>
</dbReference>
<keyword evidence="3" id="KW-0547">Nucleotide-binding</keyword>
<keyword evidence="6" id="KW-0902">Two-component regulatory system</keyword>
<dbReference type="GO" id="GO:0005524">
    <property type="term" value="F:ATP binding"/>
    <property type="evidence" value="ECO:0007669"/>
    <property type="project" value="UniProtKB-KW"/>
</dbReference>
<protein>
    <submittedName>
        <fullName evidence="10">GHKL domain-containing protein</fullName>
    </submittedName>
</protein>
<keyword evidence="8" id="KW-0812">Transmembrane</keyword>
<proteinExistence type="predicted"/>
<dbReference type="Gene3D" id="1.10.287.130">
    <property type="match status" value="1"/>
</dbReference>
<dbReference type="InterPro" id="IPR003594">
    <property type="entry name" value="HATPase_dom"/>
</dbReference>
<evidence type="ECO:0000256" key="1">
    <source>
        <dbReference type="ARBA" id="ARBA00022553"/>
    </source>
</evidence>
<evidence type="ECO:0000313" key="11">
    <source>
        <dbReference type="Proteomes" id="UP000294850"/>
    </source>
</evidence>
<dbReference type="EMBL" id="SMFL01000003">
    <property type="protein sequence ID" value="TDE16371.1"/>
    <property type="molecule type" value="Genomic_DNA"/>
</dbReference>
<dbReference type="GO" id="GO:0000160">
    <property type="term" value="P:phosphorelay signal transduction system"/>
    <property type="evidence" value="ECO:0007669"/>
    <property type="project" value="UniProtKB-KW"/>
</dbReference>
<dbReference type="InterPro" id="IPR035965">
    <property type="entry name" value="PAS-like_dom_sf"/>
</dbReference>
<name>A0A4R5DW49_9BACT</name>
<dbReference type="OrthoDB" id="1931120at2"/>
<keyword evidence="2" id="KW-0808">Transferase</keyword>
<evidence type="ECO:0000256" key="8">
    <source>
        <dbReference type="SAM" id="Phobius"/>
    </source>
</evidence>
<accession>A0A4R5DW49</accession>
<evidence type="ECO:0000256" key="5">
    <source>
        <dbReference type="ARBA" id="ARBA00022840"/>
    </source>
</evidence>
<keyword evidence="1" id="KW-0597">Phosphoprotein</keyword>
<evidence type="ECO:0000256" key="3">
    <source>
        <dbReference type="ARBA" id="ARBA00022741"/>
    </source>
</evidence>
<dbReference type="Gene3D" id="3.30.450.20">
    <property type="entry name" value="PAS domain"/>
    <property type="match status" value="1"/>
</dbReference>
<evidence type="ECO:0000256" key="4">
    <source>
        <dbReference type="ARBA" id="ARBA00022777"/>
    </source>
</evidence>
<evidence type="ECO:0000259" key="9">
    <source>
        <dbReference type="PROSITE" id="PS50109"/>
    </source>
</evidence>
<dbReference type="InterPro" id="IPR005467">
    <property type="entry name" value="His_kinase_dom"/>
</dbReference>
<reference evidence="10 11" key="1">
    <citation type="submission" date="2019-03" db="EMBL/GenBank/DDBJ databases">
        <title>Dyadobacter AR-3-6 sp. nov., isolated from arctic soil.</title>
        <authorList>
            <person name="Chaudhary D.K."/>
        </authorList>
    </citation>
    <scope>NUCLEOTIDE SEQUENCE [LARGE SCALE GENOMIC DNA]</scope>
    <source>
        <strain evidence="10 11">AR-3-6</strain>
    </source>
</reference>
<dbReference type="SMART" id="SM00387">
    <property type="entry name" value="HATPase_c"/>
    <property type="match status" value="1"/>
</dbReference>
<dbReference type="Pfam" id="PF02518">
    <property type="entry name" value="HATPase_c"/>
    <property type="match status" value="1"/>
</dbReference>
<keyword evidence="8" id="KW-0472">Membrane</keyword>
<feature type="coiled-coil region" evidence="7">
    <location>
        <begin position="91"/>
        <end position="118"/>
    </location>
</feature>
<dbReference type="PROSITE" id="PS50109">
    <property type="entry name" value="HIS_KIN"/>
    <property type="match status" value="1"/>
</dbReference>
<evidence type="ECO:0000256" key="6">
    <source>
        <dbReference type="ARBA" id="ARBA00023012"/>
    </source>
</evidence>
<gene>
    <name evidence="10" type="ORF">E0F88_08985</name>
</gene>
<feature type="transmembrane region" description="Helical" evidence="8">
    <location>
        <begin position="9"/>
        <end position="28"/>
    </location>
</feature>
<organism evidence="10 11">
    <name type="scientific">Dyadobacter psychrotolerans</name>
    <dbReference type="NCBI Taxonomy" id="2541721"/>
    <lineage>
        <taxon>Bacteria</taxon>
        <taxon>Pseudomonadati</taxon>
        <taxon>Bacteroidota</taxon>
        <taxon>Cytophagia</taxon>
        <taxon>Cytophagales</taxon>
        <taxon>Spirosomataceae</taxon>
        <taxon>Dyadobacter</taxon>
    </lineage>
</organism>